<protein>
    <recommendedName>
        <fullName evidence="9">Wax synthase domain-containing protein</fullName>
    </recommendedName>
</protein>
<evidence type="ECO:0000313" key="10">
    <source>
        <dbReference type="EMBL" id="KAL0564012.1"/>
    </source>
</evidence>
<evidence type="ECO:0000256" key="6">
    <source>
        <dbReference type="ARBA" id="ARBA00022989"/>
    </source>
</evidence>
<proteinExistence type="inferred from homology"/>
<evidence type="ECO:0000259" key="9">
    <source>
        <dbReference type="Pfam" id="PF13813"/>
    </source>
</evidence>
<keyword evidence="5 8" id="KW-0812">Transmembrane</keyword>
<dbReference type="PANTHER" id="PTHR31595">
    <property type="entry name" value="LONG-CHAIN-ALCOHOL O-FATTY-ACYLTRANSFERASE 3-RELATED"/>
    <property type="match status" value="1"/>
</dbReference>
<keyword evidence="7 8" id="KW-0472">Membrane</keyword>
<comment type="subcellular location">
    <subcellularLocation>
        <location evidence="1">Membrane</location>
        <topology evidence="1">Multi-pass membrane protein</topology>
    </subcellularLocation>
</comment>
<feature type="transmembrane region" description="Helical" evidence="8">
    <location>
        <begin position="67"/>
        <end position="85"/>
    </location>
</feature>
<dbReference type="PANTHER" id="PTHR31595:SF57">
    <property type="entry name" value="OS04G0481900 PROTEIN"/>
    <property type="match status" value="1"/>
</dbReference>
<name>A0ABR3EM88_9AGAR</name>
<accession>A0ABR3EM88</accession>
<reference evidence="10 11" key="1">
    <citation type="submission" date="2024-02" db="EMBL/GenBank/DDBJ databases">
        <title>A draft genome for the cacao thread blight pathogen Marasmius crinis-equi.</title>
        <authorList>
            <person name="Cohen S.P."/>
            <person name="Baruah I.K."/>
            <person name="Amoako-Attah I."/>
            <person name="Bukari Y."/>
            <person name="Meinhardt L.W."/>
            <person name="Bailey B.A."/>
        </authorList>
    </citation>
    <scope>NUCLEOTIDE SEQUENCE [LARGE SCALE GENOMIC DNA]</scope>
    <source>
        <strain evidence="10 11">GH-76</strain>
    </source>
</reference>
<evidence type="ECO:0000313" key="11">
    <source>
        <dbReference type="Proteomes" id="UP001465976"/>
    </source>
</evidence>
<evidence type="ECO:0000256" key="1">
    <source>
        <dbReference type="ARBA" id="ARBA00004141"/>
    </source>
</evidence>
<dbReference type="InterPro" id="IPR044851">
    <property type="entry name" value="Wax_synthase"/>
</dbReference>
<gene>
    <name evidence="10" type="ORF">V5O48_018044</name>
</gene>
<evidence type="ECO:0000256" key="4">
    <source>
        <dbReference type="ARBA" id="ARBA00022679"/>
    </source>
</evidence>
<organism evidence="10 11">
    <name type="scientific">Marasmius crinis-equi</name>
    <dbReference type="NCBI Taxonomy" id="585013"/>
    <lineage>
        <taxon>Eukaryota</taxon>
        <taxon>Fungi</taxon>
        <taxon>Dikarya</taxon>
        <taxon>Basidiomycota</taxon>
        <taxon>Agaricomycotina</taxon>
        <taxon>Agaricomycetes</taxon>
        <taxon>Agaricomycetidae</taxon>
        <taxon>Agaricales</taxon>
        <taxon>Marasmiineae</taxon>
        <taxon>Marasmiaceae</taxon>
        <taxon>Marasmius</taxon>
    </lineage>
</organism>
<dbReference type="Pfam" id="PF13813">
    <property type="entry name" value="MBOAT_2"/>
    <property type="match status" value="1"/>
</dbReference>
<dbReference type="EMBL" id="JBAHYK010003051">
    <property type="protein sequence ID" value="KAL0564012.1"/>
    <property type="molecule type" value="Genomic_DNA"/>
</dbReference>
<comment type="similarity">
    <text evidence="3">Belongs to the wax synthase family.</text>
</comment>
<dbReference type="Proteomes" id="UP001465976">
    <property type="component" value="Unassembled WGS sequence"/>
</dbReference>
<keyword evidence="4" id="KW-0808">Transferase</keyword>
<evidence type="ECO:0000256" key="3">
    <source>
        <dbReference type="ARBA" id="ARBA00007282"/>
    </source>
</evidence>
<comment type="pathway">
    <text evidence="2">Secondary metabolite biosynthesis.</text>
</comment>
<feature type="transmembrane region" description="Helical" evidence="8">
    <location>
        <begin position="226"/>
        <end position="245"/>
    </location>
</feature>
<evidence type="ECO:0000256" key="2">
    <source>
        <dbReference type="ARBA" id="ARBA00005179"/>
    </source>
</evidence>
<sequence length="307" mass="34893">MRSITWGLSRTQYHRTHESPANKLTGIRRTLLDSIDITLGSRGIGWNWSKGLLVPAHTRPTSNEAAFVLYTFASLGFHMIFYDSIHYHIQSMRSFNLLCPKGSTIYNHNLPPLQRYALSTYISLLSGWVVYAAIQSLYDMATLVGVIVFQQNPSRWPPIFDEPWKATSLTSLWAKRWHQVFRQCFISIGSPFSYAFGRVGEVLGAFFVSGILHYLGLWGMARGSDWGMIGFFMAMGIGIILENLWKRTTGRKVGGAVGWMWTFTWLLGWANILIDGWARKGLIATRLYPENYRPAEILYGPLSYAVC</sequence>
<evidence type="ECO:0000256" key="8">
    <source>
        <dbReference type="SAM" id="Phobius"/>
    </source>
</evidence>
<evidence type="ECO:0000256" key="5">
    <source>
        <dbReference type="ARBA" id="ARBA00022692"/>
    </source>
</evidence>
<keyword evidence="6 8" id="KW-1133">Transmembrane helix</keyword>
<comment type="caution">
    <text evidence="10">The sequence shown here is derived from an EMBL/GenBank/DDBJ whole genome shotgun (WGS) entry which is preliminary data.</text>
</comment>
<feature type="transmembrane region" description="Helical" evidence="8">
    <location>
        <begin position="202"/>
        <end position="220"/>
    </location>
</feature>
<dbReference type="InterPro" id="IPR032805">
    <property type="entry name" value="Wax_synthase_dom"/>
</dbReference>
<feature type="domain" description="Wax synthase" evidence="9">
    <location>
        <begin position="156"/>
        <end position="233"/>
    </location>
</feature>
<feature type="transmembrane region" description="Helical" evidence="8">
    <location>
        <begin position="257"/>
        <end position="278"/>
    </location>
</feature>
<evidence type="ECO:0000256" key="7">
    <source>
        <dbReference type="ARBA" id="ARBA00023136"/>
    </source>
</evidence>
<feature type="transmembrane region" description="Helical" evidence="8">
    <location>
        <begin position="128"/>
        <end position="149"/>
    </location>
</feature>
<keyword evidence="11" id="KW-1185">Reference proteome</keyword>